<dbReference type="NCBIfam" id="TIGR01413">
    <property type="entry name" value="Dyp_perox_fam"/>
    <property type="match status" value="1"/>
</dbReference>
<gene>
    <name evidence="9" type="ORF">LTR78_007155</name>
</gene>
<keyword evidence="6" id="KW-0560">Oxidoreductase</keyword>
<dbReference type="PROSITE" id="PS51404">
    <property type="entry name" value="DYP_PEROXIDASE"/>
    <property type="match status" value="1"/>
</dbReference>
<dbReference type="InterPro" id="IPR006314">
    <property type="entry name" value="Dyp_peroxidase"/>
</dbReference>
<evidence type="ECO:0000259" key="8">
    <source>
        <dbReference type="Pfam" id="PF20628"/>
    </source>
</evidence>
<organism evidence="9 10">
    <name type="scientific">Recurvomyces mirabilis</name>
    <dbReference type="NCBI Taxonomy" id="574656"/>
    <lineage>
        <taxon>Eukaryota</taxon>
        <taxon>Fungi</taxon>
        <taxon>Dikarya</taxon>
        <taxon>Ascomycota</taxon>
        <taxon>Pezizomycotina</taxon>
        <taxon>Dothideomycetes</taxon>
        <taxon>Dothideomycetidae</taxon>
        <taxon>Mycosphaerellales</taxon>
        <taxon>Teratosphaeriaceae</taxon>
        <taxon>Recurvomyces</taxon>
    </lineage>
</organism>
<keyword evidence="4" id="KW-0479">Metal-binding</keyword>
<dbReference type="EMBL" id="JAUTXT010000028">
    <property type="protein sequence ID" value="KAK3673044.1"/>
    <property type="molecule type" value="Genomic_DNA"/>
</dbReference>
<evidence type="ECO:0000256" key="5">
    <source>
        <dbReference type="ARBA" id="ARBA00022729"/>
    </source>
</evidence>
<keyword evidence="5" id="KW-0732">Signal</keyword>
<keyword evidence="10" id="KW-1185">Reference proteome</keyword>
<sequence length="257" mass="28651">MVYNLDRHEYSCEGTTVSQRCCRPNQRPAWMVDGSFMCFRKLEQKVPEWNKFLVDASNQLGTWSDQLGARLVGRWKSGCLISLSPDFDDTTIANDPNRINKFEFDAGYNFKCPMGAHIREVNPRGDLGRSTVNQFRIMRRGIPYGDEVDANPSGERGLLFVCYQGNISTGFQFIQQTWANQPGFIGNGAGLDAVMGQSNTEKTVDMKGLFPQDANRPLPLSGVNRFVVVRAGEYFFTPSMSALRGALSTVKGAHQGL</sequence>
<protein>
    <recommendedName>
        <fullName evidence="8">Dyp-type peroxidase C-terminal domain-containing protein</fullName>
    </recommendedName>
</protein>
<name>A0AAE0WJU7_9PEZI</name>
<dbReference type="Pfam" id="PF20628">
    <property type="entry name" value="Dyp_perox_C"/>
    <property type="match status" value="1"/>
</dbReference>
<dbReference type="GO" id="GO:0020037">
    <property type="term" value="F:heme binding"/>
    <property type="evidence" value="ECO:0007669"/>
    <property type="project" value="InterPro"/>
</dbReference>
<dbReference type="GO" id="GO:0004601">
    <property type="term" value="F:peroxidase activity"/>
    <property type="evidence" value="ECO:0007669"/>
    <property type="project" value="UniProtKB-KW"/>
</dbReference>
<dbReference type="InterPro" id="IPR011008">
    <property type="entry name" value="Dimeric_a/b-barrel"/>
</dbReference>
<accession>A0AAE0WJU7</accession>
<keyword evidence="3" id="KW-0349">Heme</keyword>
<dbReference type="AlphaFoldDB" id="A0AAE0WJU7"/>
<dbReference type="SUPFAM" id="SSF54909">
    <property type="entry name" value="Dimeric alpha+beta barrel"/>
    <property type="match status" value="1"/>
</dbReference>
<proteinExistence type="predicted"/>
<evidence type="ECO:0000256" key="1">
    <source>
        <dbReference type="ARBA" id="ARBA00001970"/>
    </source>
</evidence>
<dbReference type="InterPro" id="IPR048328">
    <property type="entry name" value="Dyp_perox_C"/>
</dbReference>
<dbReference type="PANTHER" id="PTHR30521:SF4">
    <property type="entry name" value="DEFERROCHELATASE"/>
    <property type="match status" value="1"/>
</dbReference>
<evidence type="ECO:0000256" key="6">
    <source>
        <dbReference type="ARBA" id="ARBA00023002"/>
    </source>
</evidence>
<dbReference type="GO" id="GO:0005829">
    <property type="term" value="C:cytosol"/>
    <property type="evidence" value="ECO:0007669"/>
    <property type="project" value="TreeGrafter"/>
</dbReference>
<dbReference type="GO" id="GO:0046872">
    <property type="term" value="F:metal ion binding"/>
    <property type="evidence" value="ECO:0007669"/>
    <property type="project" value="UniProtKB-KW"/>
</dbReference>
<evidence type="ECO:0000313" key="9">
    <source>
        <dbReference type="EMBL" id="KAK3673044.1"/>
    </source>
</evidence>
<dbReference type="Proteomes" id="UP001274830">
    <property type="component" value="Unassembled WGS sequence"/>
</dbReference>
<evidence type="ECO:0000256" key="3">
    <source>
        <dbReference type="ARBA" id="ARBA00022617"/>
    </source>
</evidence>
<comment type="cofactor">
    <cofactor evidence="1">
        <name>heme b</name>
        <dbReference type="ChEBI" id="CHEBI:60344"/>
    </cofactor>
</comment>
<evidence type="ECO:0000256" key="7">
    <source>
        <dbReference type="ARBA" id="ARBA00023004"/>
    </source>
</evidence>
<feature type="domain" description="Dyp-type peroxidase C-terminal" evidence="8">
    <location>
        <begin position="25"/>
        <end position="179"/>
    </location>
</feature>
<reference evidence="9" key="1">
    <citation type="submission" date="2023-07" db="EMBL/GenBank/DDBJ databases">
        <title>Black Yeasts Isolated from many extreme environments.</title>
        <authorList>
            <person name="Coleine C."/>
            <person name="Stajich J.E."/>
            <person name="Selbmann L."/>
        </authorList>
    </citation>
    <scope>NUCLEOTIDE SEQUENCE</scope>
    <source>
        <strain evidence="9">CCFEE 5485</strain>
    </source>
</reference>
<comment type="caution">
    <text evidence="9">The sequence shown here is derived from an EMBL/GenBank/DDBJ whole genome shotgun (WGS) entry which is preliminary data.</text>
</comment>
<evidence type="ECO:0000256" key="2">
    <source>
        <dbReference type="ARBA" id="ARBA00022559"/>
    </source>
</evidence>
<keyword evidence="2" id="KW-0575">Peroxidase</keyword>
<evidence type="ECO:0000313" key="10">
    <source>
        <dbReference type="Proteomes" id="UP001274830"/>
    </source>
</evidence>
<keyword evidence="7" id="KW-0408">Iron</keyword>
<evidence type="ECO:0000256" key="4">
    <source>
        <dbReference type="ARBA" id="ARBA00022723"/>
    </source>
</evidence>
<dbReference type="PANTHER" id="PTHR30521">
    <property type="entry name" value="DEFERROCHELATASE/PEROXIDASE"/>
    <property type="match status" value="1"/>
</dbReference>